<evidence type="ECO:0000313" key="1">
    <source>
        <dbReference type="EMBL" id="AJQ93486.1"/>
    </source>
</evidence>
<reference evidence="1 2" key="1">
    <citation type="submission" date="2014-01" db="EMBL/GenBank/DDBJ databases">
        <title>Full genme sequencing of cellulolytic bacterium Gynuella sunshinyii YC6258T gen. nov., sp. nov.</title>
        <authorList>
            <person name="Khan H."/>
            <person name="Chung E.J."/>
            <person name="Chung Y.R."/>
        </authorList>
    </citation>
    <scope>NUCLEOTIDE SEQUENCE [LARGE SCALE GENOMIC DNA]</scope>
    <source>
        <strain evidence="1 2">YC6258</strain>
    </source>
</reference>
<dbReference type="HOGENOM" id="CLU_2617049_0_0_6"/>
<evidence type="ECO:0000313" key="2">
    <source>
        <dbReference type="Proteomes" id="UP000032266"/>
    </source>
</evidence>
<dbReference type="AlphaFoldDB" id="A0A0C5VGY2"/>
<organism evidence="1 2">
    <name type="scientific">Gynuella sunshinyii YC6258</name>
    <dbReference type="NCBI Taxonomy" id="1445510"/>
    <lineage>
        <taxon>Bacteria</taxon>
        <taxon>Pseudomonadati</taxon>
        <taxon>Pseudomonadota</taxon>
        <taxon>Gammaproteobacteria</taxon>
        <taxon>Oceanospirillales</taxon>
        <taxon>Saccharospirillaceae</taxon>
        <taxon>Gynuella</taxon>
    </lineage>
</organism>
<proteinExistence type="predicted"/>
<dbReference type="EMBL" id="CP007142">
    <property type="protein sequence ID" value="AJQ93486.1"/>
    <property type="molecule type" value="Genomic_DNA"/>
</dbReference>
<dbReference type="STRING" id="1445510.YC6258_01438"/>
<dbReference type="Proteomes" id="UP000032266">
    <property type="component" value="Chromosome"/>
</dbReference>
<protein>
    <submittedName>
        <fullName evidence="1">Uncharacterized protein</fullName>
    </submittedName>
</protein>
<name>A0A0C5VGY2_9GAMM</name>
<gene>
    <name evidence="1" type="ORF">YC6258_01438</name>
</gene>
<accession>A0A0C5VGY2</accession>
<keyword evidence="2" id="KW-1185">Reference proteome</keyword>
<sequence>MLCHCNREVIAGDNNLWLTVDGMLSGMNNLYRIHSNAVTIWPVKMLRARAWRTIQINMAMSWMLFTLTGFTRNSRRYG</sequence>
<dbReference type="KEGG" id="gsn:YC6258_01438"/>